<evidence type="ECO:0000256" key="1">
    <source>
        <dbReference type="SAM" id="MobiDB-lite"/>
    </source>
</evidence>
<dbReference type="AlphaFoldDB" id="A0A6A5SGN2"/>
<sequence length="184" mass="19404">MPSNTKSPAANPTIKPDPNQDGSIIRKAFVAEALANLFTIPLITHTRSTLPLLLNNPSRDINPSSIFFARLFGGLIVGGLTSALLAGATNTRNGIESRRPTYLLLGMGEVLLIPLLVLELLEDGGVGAALSIKAAVAGIACLVPPLVWRLYVLCLKPDLLGKYTEEDGNGKRSDVAARDGSACM</sequence>
<feature type="transmembrane region" description="Helical" evidence="2">
    <location>
        <begin position="100"/>
        <end position="118"/>
    </location>
</feature>
<evidence type="ECO:0000313" key="3">
    <source>
        <dbReference type="EMBL" id="KAF1936557.1"/>
    </source>
</evidence>
<dbReference type="OrthoDB" id="2563633at2759"/>
<feature type="region of interest" description="Disordered" evidence="1">
    <location>
        <begin position="1"/>
        <end position="20"/>
    </location>
</feature>
<organism evidence="3 4">
    <name type="scientific">Clathrospora elynae</name>
    <dbReference type="NCBI Taxonomy" id="706981"/>
    <lineage>
        <taxon>Eukaryota</taxon>
        <taxon>Fungi</taxon>
        <taxon>Dikarya</taxon>
        <taxon>Ascomycota</taxon>
        <taxon>Pezizomycotina</taxon>
        <taxon>Dothideomycetes</taxon>
        <taxon>Pleosporomycetidae</taxon>
        <taxon>Pleosporales</taxon>
        <taxon>Diademaceae</taxon>
        <taxon>Clathrospora</taxon>
    </lineage>
</organism>
<name>A0A6A5SGN2_9PLEO</name>
<keyword evidence="2" id="KW-0812">Transmembrane</keyword>
<protein>
    <submittedName>
        <fullName evidence="3">Uncharacterized protein</fullName>
    </submittedName>
</protein>
<dbReference type="EMBL" id="ML976182">
    <property type="protein sequence ID" value="KAF1936557.1"/>
    <property type="molecule type" value="Genomic_DNA"/>
</dbReference>
<dbReference type="Proteomes" id="UP000800038">
    <property type="component" value="Unassembled WGS sequence"/>
</dbReference>
<reference evidence="3" key="1">
    <citation type="journal article" date="2020" name="Stud. Mycol.">
        <title>101 Dothideomycetes genomes: a test case for predicting lifestyles and emergence of pathogens.</title>
        <authorList>
            <person name="Haridas S."/>
            <person name="Albert R."/>
            <person name="Binder M."/>
            <person name="Bloem J."/>
            <person name="Labutti K."/>
            <person name="Salamov A."/>
            <person name="Andreopoulos B."/>
            <person name="Baker S."/>
            <person name="Barry K."/>
            <person name="Bills G."/>
            <person name="Bluhm B."/>
            <person name="Cannon C."/>
            <person name="Castanera R."/>
            <person name="Culley D."/>
            <person name="Daum C."/>
            <person name="Ezra D."/>
            <person name="Gonzalez J."/>
            <person name="Henrissat B."/>
            <person name="Kuo A."/>
            <person name="Liang C."/>
            <person name="Lipzen A."/>
            <person name="Lutzoni F."/>
            <person name="Magnuson J."/>
            <person name="Mondo S."/>
            <person name="Nolan M."/>
            <person name="Ohm R."/>
            <person name="Pangilinan J."/>
            <person name="Park H.-J."/>
            <person name="Ramirez L."/>
            <person name="Alfaro M."/>
            <person name="Sun H."/>
            <person name="Tritt A."/>
            <person name="Yoshinaga Y."/>
            <person name="Zwiers L.-H."/>
            <person name="Turgeon B."/>
            <person name="Goodwin S."/>
            <person name="Spatafora J."/>
            <person name="Crous P."/>
            <person name="Grigoriev I."/>
        </authorList>
    </citation>
    <scope>NUCLEOTIDE SEQUENCE</scope>
    <source>
        <strain evidence="3">CBS 161.51</strain>
    </source>
</reference>
<evidence type="ECO:0000256" key="2">
    <source>
        <dbReference type="SAM" id="Phobius"/>
    </source>
</evidence>
<feature type="transmembrane region" description="Helical" evidence="2">
    <location>
        <begin position="67"/>
        <end position="88"/>
    </location>
</feature>
<keyword evidence="2" id="KW-0472">Membrane</keyword>
<feature type="compositionally biased region" description="Polar residues" evidence="1">
    <location>
        <begin position="1"/>
        <end position="10"/>
    </location>
</feature>
<keyword evidence="4" id="KW-1185">Reference proteome</keyword>
<keyword evidence="2" id="KW-1133">Transmembrane helix</keyword>
<feature type="transmembrane region" description="Helical" evidence="2">
    <location>
        <begin position="130"/>
        <end position="152"/>
    </location>
</feature>
<evidence type="ECO:0000313" key="4">
    <source>
        <dbReference type="Proteomes" id="UP000800038"/>
    </source>
</evidence>
<accession>A0A6A5SGN2</accession>
<gene>
    <name evidence="3" type="ORF">EJ02DRAFT_358837</name>
</gene>
<proteinExistence type="predicted"/>